<name>A0A3A5MLV1_9MICO</name>
<organism evidence="1 2">
    <name type="scientific">Cryobacterium melibiosiphilum</name>
    <dbReference type="NCBI Taxonomy" id="995039"/>
    <lineage>
        <taxon>Bacteria</taxon>
        <taxon>Bacillati</taxon>
        <taxon>Actinomycetota</taxon>
        <taxon>Actinomycetes</taxon>
        <taxon>Micrococcales</taxon>
        <taxon>Microbacteriaceae</taxon>
        <taxon>Cryobacterium</taxon>
    </lineage>
</organism>
<sequence length="133" mass="15132">MHRLVIDSWPTPDGKPFKDQPEEVWQAAVEHYCGGGEGAWPSWLPESLDITEWMPDEGDYGTQLPEKTGDPIGEYSELVMVVPRAPRRKFYFVESAAQKVLADLAEWGVVGHIETSNPVEWPTDEREQEPNEH</sequence>
<dbReference type="AlphaFoldDB" id="A0A3A5MLV1"/>
<evidence type="ECO:0000313" key="1">
    <source>
        <dbReference type="EMBL" id="RJT88088.1"/>
    </source>
</evidence>
<keyword evidence="2" id="KW-1185">Reference proteome</keyword>
<proteinExistence type="predicted"/>
<protein>
    <submittedName>
        <fullName evidence="1">Uncharacterized protein</fullName>
    </submittedName>
</protein>
<evidence type="ECO:0000313" key="2">
    <source>
        <dbReference type="Proteomes" id="UP000272015"/>
    </source>
</evidence>
<gene>
    <name evidence="1" type="ORF">D6T64_11910</name>
</gene>
<dbReference type="EMBL" id="QZVS01000085">
    <property type="protein sequence ID" value="RJT88088.1"/>
    <property type="molecule type" value="Genomic_DNA"/>
</dbReference>
<accession>A0A3A5MLV1</accession>
<comment type="caution">
    <text evidence="1">The sequence shown here is derived from an EMBL/GenBank/DDBJ whole genome shotgun (WGS) entry which is preliminary data.</text>
</comment>
<dbReference type="RefSeq" id="WP_147364543.1">
    <property type="nucleotide sequence ID" value="NZ_JBHSQA010000012.1"/>
</dbReference>
<reference evidence="1 2" key="1">
    <citation type="submission" date="2018-09" db="EMBL/GenBank/DDBJ databases">
        <title>Novel species of Cryobacterium.</title>
        <authorList>
            <person name="Liu Q."/>
            <person name="Xin Y.-H."/>
        </authorList>
    </citation>
    <scope>NUCLEOTIDE SEQUENCE [LARGE SCALE GENOMIC DNA]</scope>
    <source>
        <strain evidence="1 2">Hh39</strain>
    </source>
</reference>
<dbReference type="Proteomes" id="UP000272015">
    <property type="component" value="Unassembled WGS sequence"/>
</dbReference>